<dbReference type="RefSeq" id="WP_296952705.1">
    <property type="nucleotide sequence ID" value="NZ_LT599021.1"/>
</dbReference>
<evidence type="ECO:0000259" key="1">
    <source>
        <dbReference type="Pfam" id="PF12728"/>
    </source>
</evidence>
<proteinExistence type="predicted"/>
<dbReference type="SUPFAM" id="SSF46955">
    <property type="entry name" value="Putative DNA-binding domain"/>
    <property type="match status" value="1"/>
</dbReference>
<feature type="domain" description="Helix-turn-helix" evidence="1">
    <location>
        <begin position="45"/>
        <end position="93"/>
    </location>
</feature>
<evidence type="ECO:0000313" key="2">
    <source>
        <dbReference type="EMBL" id="SBW10504.1"/>
    </source>
</evidence>
<sequence>MDVHDILDGRSSEILELFYNIEKINANINSYAETHKPAVSGGAFLGNKEVCKLLQLSPRTLQEYRDKRLIPFYKLEGKILYKMADIQKMLENNYYDAWKNKR</sequence>
<gene>
    <name evidence="2" type="ORF">KL86DYS2_20106</name>
</gene>
<dbReference type="PANTHER" id="PTHR34585:SF22">
    <property type="entry name" value="HELIX-TURN-HELIX DOMAIN-CONTAINING PROTEIN"/>
    <property type="match status" value="1"/>
</dbReference>
<reference evidence="2" key="1">
    <citation type="submission" date="2016-04" db="EMBL/GenBank/DDBJ databases">
        <authorList>
            <person name="Evans L.H."/>
            <person name="Alamgir A."/>
            <person name="Owens N."/>
            <person name="Weber N.D."/>
            <person name="Virtaneva K."/>
            <person name="Barbian K."/>
            <person name="Babar A."/>
            <person name="Rosenke K."/>
        </authorList>
    </citation>
    <scope>NUCLEOTIDE SEQUENCE</scope>
    <source>
        <strain evidence="2">86-2</strain>
    </source>
</reference>
<dbReference type="AlphaFoldDB" id="A0A212KFJ6"/>
<dbReference type="PANTHER" id="PTHR34585">
    <property type="match status" value="1"/>
</dbReference>
<dbReference type="EMBL" id="FLUL01000002">
    <property type="protein sequence ID" value="SBW10504.1"/>
    <property type="molecule type" value="Genomic_DNA"/>
</dbReference>
<dbReference type="InterPro" id="IPR041657">
    <property type="entry name" value="HTH_17"/>
</dbReference>
<dbReference type="InterPro" id="IPR009061">
    <property type="entry name" value="DNA-bd_dom_put_sf"/>
</dbReference>
<name>A0A212KFJ6_9BACT</name>
<protein>
    <recommendedName>
        <fullName evidence="1">Helix-turn-helix domain-containing protein</fullName>
    </recommendedName>
</protein>
<accession>A0A212KFJ6</accession>
<organism evidence="2">
    <name type="scientific">uncultured Dysgonomonas sp</name>
    <dbReference type="NCBI Taxonomy" id="206096"/>
    <lineage>
        <taxon>Bacteria</taxon>
        <taxon>Pseudomonadati</taxon>
        <taxon>Bacteroidota</taxon>
        <taxon>Bacteroidia</taxon>
        <taxon>Bacteroidales</taxon>
        <taxon>Dysgonomonadaceae</taxon>
        <taxon>Dysgonomonas</taxon>
        <taxon>environmental samples</taxon>
    </lineage>
</organism>
<dbReference type="Pfam" id="PF12728">
    <property type="entry name" value="HTH_17"/>
    <property type="match status" value="1"/>
</dbReference>